<dbReference type="PROSITE" id="PS51910">
    <property type="entry name" value="GH18_2"/>
    <property type="match status" value="1"/>
</dbReference>
<organism evidence="3 4">
    <name type="scientific">Trema orientale</name>
    <name type="common">Charcoal tree</name>
    <name type="synonym">Celtis orientalis</name>
    <dbReference type="NCBI Taxonomy" id="63057"/>
    <lineage>
        <taxon>Eukaryota</taxon>
        <taxon>Viridiplantae</taxon>
        <taxon>Streptophyta</taxon>
        <taxon>Embryophyta</taxon>
        <taxon>Tracheophyta</taxon>
        <taxon>Spermatophyta</taxon>
        <taxon>Magnoliopsida</taxon>
        <taxon>eudicotyledons</taxon>
        <taxon>Gunneridae</taxon>
        <taxon>Pentapetalae</taxon>
        <taxon>rosids</taxon>
        <taxon>fabids</taxon>
        <taxon>Rosales</taxon>
        <taxon>Cannabaceae</taxon>
        <taxon>Trema</taxon>
    </lineage>
</organism>
<feature type="compositionally biased region" description="Polar residues" evidence="1">
    <location>
        <begin position="98"/>
        <end position="107"/>
    </location>
</feature>
<feature type="region of interest" description="Disordered" evidence="1">
    <location>
        <begin position="73"/>
        <end position="107"/>
    </location>
</feature>
<dbReference type="InterPro" id="IPR017853">
    <property type="entry name" value="GH"/>
</dbReference>
<name>A0A2P5ETH1_TREOI</name>
<comment type="caution">
    <text evidence="3">The sequence shown here is derived from an EMBL/GenBank/DDBJ whole genome shotgun (WGS) entry which is preliminary data.</text>
</comment>
<reference evidence="4" key="1">
    <citation type="submission" date="2016-06" db="EMBL/GenBank/DDBJ databases">
        <title>Parallel loss of symbiosis genes in relatives of nitrogen-fixing non-legume Parasponia.</title>
        <authorList>
            <person name="Van Velzen R."/>
            <person name="Holmer R."/>
            <person name="Bu F."/>
            <person name="Rutten L."/>
            <person name="Van Zeijl A."/>
            <person name="Liu W."/>
            <person name="Santuari L."/>
            <person name="Cao Q."/>
            <person name="Sharma T."/>
            <person name="Shen D."/>
            <person name="Roswanjaya Y."/>
            <person name="Wardhani T."/>
            <person name="Kalhor M.S."/>
            <person name="Jansen J."/>
            <person name="Van den Hoogen J."/>
            <person name="Gungor B."/>
            <person name="Hartog M."/>
            <person name="Hontelez J."/>
            <person name="Verver J."/>
            <person name="Yang W.-C."/>
            <person name="Schijlen E."/>
            <person name="Repin R."/>
            <person name="Schilthuizen M."/>
            <person name="Schranz E."/>
            <person name="Heidstra R."/>
            <person name="Miyata K."/>
            <person name="Fedorova E."/>
            <person name="Kohlen W."/>
            <person name="Bisseling T."/>
            <person name="Smit S."/>
            <person name="Geurts R."/>
        </authorList>
    </citation>
    <scope>NUCLEOTIDE SEQUENCE [LARGE SCALE GENOMIC DNA]</scope>
    <source>
        <strain evidence="4">cv. RG33-2</strain>
    </source>
</reference>
<proteinExistence type="predicted"/>
<dbReference type="Gene3D" id="3.20.20.80">
    <property type="entry name" value="Glycosidases"/>
    <property type="match status" value="1"/>
</dbReference>
<keyword evidence="4" id="KW-1185">Reference proteome</keyword>
<evidence type="ECO:0000313" key="4">
    <source>
        <dbReference type="Proteomes" id="UP000237000"/>
    </source>
</evidence>
<protein>
    <submittedName>
        <fullName evidence="3">1,4-alpha-glucan-branching enzyme</fullName>
    </submittedName>
</protein>
<feature type="domain" description="GH18" evidence="2">
    <location>
        <begin position="6"/>
        <end position="107"/>
    </location>
</feature>
<dbReference type="OrthoDB" id="76388at2759"/>
<sequence>MAGTNGIKGGYWLSKDAIGFPPERITTSNFTHLFYAFVPVNSTNGKLIISKTQEIKNFVATVARGHKKALLSIGGPRSTTENPSNAISVMANDPNVPPLSTQPLMMP</sequence>
<dbReference type="SUPFAM" id="SSF51445">
    <property type="entry name" value="(Trans)glycosidases"/>
    <property type="match status" value="1"/>
</dbReference>
<dbReference type="AlphaFoldDB" id="A0A2P5ETH1"/>
<dbReference type="EMBL" id="JXTC01000101">
    <property type="protein sequence ID" value="PON88843.1"/>
    <property type="molecule type" value="Genomic_DNA"/>
</dbReference>
<evidence type="ECO:0000256" key="1">
    <source>
        <dbReference type="SAM" id="MobiDB-lite"/>
    </source>
</evidence>
<gene>
    <name evidence="3" type="ORF">TorRG33x02_153580</name>
</gene>
<evidence type="ECO:0000259" key="2">
    <source>
        <dbReference type="PROSITE" id="PS51910"/>
    </source>
</evidence>
<accession>A0A2P5ETH1</accession>
<evidence type="ECO:0000313" key="3">
    <source>
        <dbReference type="EMBL" id="PON88843.1"/>
    </source>
</evidence>
<dbReference type="Proteomes" id="UP000237000">
    <property type="component" value="Unassembled WGS sequence"/>
</dbReference>
<dbReference type="InParanoid" id="A0A2P5ETH1"/>
<dbReference type="GO" id="GO:0005975">
    <property type="term" value="P:carbohydrate metabolic process"/>
    <property type="evidence" value="ECO:0007669"/>
    <property type="project" value="InterPro"/>
</dbReference>
<dbReference type="InterPro" id="IPR001223">
    <property type="entry name" value="Glyco_hydro18_cat"/>
</dbReference>
<feature type="compositionally biased region" description="Polar residues" evidence="1">
    <location>
        <begin position="77"/>
        <end position="87"/>
    </location>
</feature>